<sequence length="42" mass="4791">MRALLFTLAHLSSSTRICRSYLFFKVKEGVGQIKWGSFLQIG</sequence>
<name>A0A1Z5RNV0_SORBI</name>
<dbReference type="Proteomes" id="UP000000768">
    <property type="component" value="Chromosome 4"/>
</dbReference>
<keyword evidence="2" id="KW-1185">Reference proteome</keyword>
<reference evidence="1 2" key="1">
    <citation type="journal article" date="2009" name="Nature">
        <title>The Sorghum bicolor genome and the diversification of grasses.</title>
        <authorList>
            <person name="Paterson A.H."/>
            <person name="Bowers J.E."/>
            <person name="Bruggmann R."/>
            <person name="Dubchak I."/>
            <person name="Grimwood J."/>
            <person name="Gundlach H."/>
            <person name="Haberer G."/>
            <person name="Hellsten U."/>
            <person name="Mitros T."/>
            <person name="Poliakov A."/>
            <person name="Schmutz J."/>
            <person name="Spannagl M."/>
            <person name="Tang H."/>
            <person name="Wang X."/>
            <person name="Wicker T."/>
            <person name="Bharti A.K."/>
            <person name="Chapman J."/>
            <person name="Feltus F.A."/>
            <person name="Gowik U."/>
            <person name="Grigoriev I.V."/>
            <person name="Lyons E."/>
            <person name="Maher C.A."/>
            <person name="Martis M."/>
            <person name="Narechania A."/>
            <person name="Otillar R.P."/>
            <person name="Penning B.W."/>
            <person name="Salamov A.A."/>
            <person name="Wang Y."/>
            <person name="Zhang L."/>
            <person name="Carpita N.C."/>
            <person name="Freeling M."/>
            <person name="Gingle A.R."/>
            <person name="Hash C.T."/>
            <person name="Keller B."/>
            <person name="Klein P."/>
            <person name="Kresovich S."/>
            <person name="McCann M.C."/>
            <person name="Ming R."/>
            <person name="Peterson D.G."/>
            <person name="Mehboob-ur-Rahman"/>
            <person name="Ware D."/>
            <person name="Westhoff P."/>
            <person name="Mayer K.F."/>
            <person name="Messing J."/>
            <person name="Rokhsar D.S."/>
        </authorList>
    </citation>
    <scope>NUCLEOTIDE SEQUENCE [LARGE SCALE GENOMIC DNA]</scope>
    <source>
        <strain evidence="2">cv. BTx623</strain>
    </source>
</reference>
<reference evidence="2" key="2">
    <citation type="journal article" date="2018" name="Plant J.">
        <title>The Sorghum bicolor reference genome: improved assembly, gene annotations, a transcriptome atlas, and signatures of genome organization.</title>
        <authorList>
            <person name="McCormick R.F."/>
            <person name="Truong S.K."/>
            <person name="Sreedasyam A."/>
            <person name="Jenkins J."/>
            <person name="Shu S."/>
            <person name="Sims D."/>
            <person name="Kennedy M."/>
            <person name="Amirebrahimi M."/>
            <person name="Weers B.D."/>
            <person name="McKinley B."/>
            <person name="Mattison A."/>
            <person name="Morishige D.T."/>
            <person name="Grimwood J."/>
            <person name="Schmutz J."/>
            <person name="Mullet J.E."/>
        </authorList>
    </citation>
    <scope>NUCLEOTIDE SEQUENCE [LARGE SCALE GENOMIC DNA]</scope>
    <source>
        <strain evidence="2">cv. BTx623</strain>
    </source>
</reference>
<evidence type="ECO:0000313" key="1">
    <source>
        <dbReference type="EMBL" id="OQU85261.1"/>
    </source>
</evidence>
<dbReference type="AlphaFoldDB" id="A0A1Z5RNV0"/>
<protein>
    <submittedName>
        <fullName evidence="1">Uncharacterized protein</fullName>
    </submittedName>
</protein>
<gene>
    <name evidence="1" type="ORF">SORBI_3004G206050</name>
</gene>
<evidence type="ECO:0000313" key="2">
    <source>
        <dbReference type="Proteomes" id="UP000000768"/>
    </source>
</evidence>
<accession>A0A1Z5RNV0</accession>
<organism evidence="1 2">
    <name type="scientific">Sorghum bicolor</name>
    <name type="common">Sorghum</name>
    <name type="synonym">Sorghum vulgare</name>
    <dbReference type="NCBI Taxonomy" id="4558"/>
    <lineage>
        <taxon>Eukaryota</taxon>
        <taxon>Viridiplantae</taxon>
        <taxon>Streptophyta</taxon>
        <taxon>Embryophyta</taxon>
        <taxon>Tracheophyta</taxon>
        <taxon>Spermatophyta</taxon>
        <taxon>Magnoliopsida</taxon>
        <taxon>Liliopsida</taxon>
        <taxon>Poales</taxon>
        <taxon>Poaceae</taxon>
        <taxon>PACMAD clade</taxon>
        <taxon>Panicoideae</taxon>
        <taxon>Andropogonodae</taxon>
        <taxon>Andropogoneae</taxon>
        <taxon>Sorghinae</taxon>
        <taxon>Sorghum</taxon>
    </lineage>
</organism>
<proteinExistence type="predicted"/>
<dbReference type="Gramene" id="OQU85261">
    <property type="protein sequence ID" value="OQU85261"/>
    <property type="gene ID" value="SORBI_3004G206050"/>
</dbReference>
<dbReference type="EMBL" id="CM000763">
    <property type="protein sequence ID" value="OQU85261.1"/>
    <property type="molecule type" value="Genomic_DNA"/>
</dbReference>
<dbReference type="InParanoid" id="A0A1Z5RNV0"/>